<evidence type="ECO:0000313" key="3">
    <source>
        <dbReference type="Proteomes" id="UP000290106"/>
    </source>
</evidence>
<dbReference type="EMBL" id="SDKC01000002">
    <property type="protein sequence ID" value="RXS72633.1"/>
    <property type="molecule type" value="Genomic_DNA"/>
</dbReference>
<dbReference type="InterPro" id="IPR011704">
    <property type="entry name" value="ATPase_dyneun-rel_AAA"/>
</dbReference>
<dbReference type="InterPro" id="IPR027417">
    <property type="entry name" value="P-loop_NTPase"/>
</dbReference>
<reference evidence="2 3" key="1">
    <citation type="submission" date="2019-01" db="EMBL/GenBank/DDBJ databases">
        <title>Blautia sp. nov. KGMB01111 isolated human feces.</title>
        <authorList>
            <person name="Park J.-E."/>
            <person name="Kim J.-S."/>
            <person name="Park S.-H."/>
        </authorList>
    </citation>
    <scope>NUCLEOTIDE SEQUENCE [LARGE SCALE GENOMIC DNA]</scope>
    <source>
        <strain evidence="2 3">KGMB01111</strain>
    </source>
</reference>
<protein>
    <recommendedName>
        <fullName evidence="1">ATPase dynein-related AAA domain-containing protein</fullName>
    </recommendedName>
</protein>
<comment type="caution">
    <text evidence="2">The sequence shown here is derived from an EMBL/GenBank/DDBJ whole genome shotgun (WGS) entry which is preliminary data.</text>
</comment>
<feature type="domain" description="ATPase dynein-related AAA" evidence="1">
    <location>
        <begin position="298"/>
        <end position="353"/>
    </location>
</feature>
<sequence length="366" mass="40880">MSDSFRINTLLYATALKKQLTCCPGITIGMTSGTTKSKHRTASNNADAKISMIALAFDQFVSETSTPYAFVELDAGAVYMERSGFKGILSSDMVLSTNRRPEPADIVALLFVHTLASRKNEEFNHICSELFELYNAFSVVSDDQMIALLCDSYYYGTLKKENHPYIHSNIVDESTLLACVRSSNPREIPELKGTNTVKPGFAFRKAKKKKNVEENDLRIFINDCKAGKFLVDFSWEDSQTEYVQSLQQLDGYIPNYEFQSILKKIKYRTDKVLKRLPDLDLAKGEDRITAIGNDYINLTLSGKPGTGKTKLAYMLAAATGLPIYTVSNSHNTDEDEYEGKTKMIDGRAVSVETDTLKCVEKGGNFK</sequence>
<name>A0A4Q1RDB0_9FIRM</name>
<dbReference type="GO" id="GO:0016887">
    <property type="term" value="F:ATP hydrolysis activity"/>
    <property type="evidence" value="ECO:0007669"/>
    <property type="project" value="InterPro"/>
</dbReference>
<dbReference type="AlphaFoldDB" id="A0A4Q1RDB0"/>
<dbReference type="OrthoDB" id="2062940at2"/>
<accession>A0A4Q1RDB0</accession>
<proteinExistence type="predicted"/>
<dbReference type="SUPFAM" id="SSF52540">
    <property type="entry name" value="P-loop containing nucleoside triphosphate hydrolases"/>
    <property type="match status" value="1"/>
</dbReference>
<evidence type="ECO:0000259" key="1">
    <source>
        <dbReference type="Pfam" id="PF07728"/>
    </source>
</evidence>
<keyword evidence="3" id="KW-1185">Reference proteome</keyword>
<dbReference type="Pfam" id="PF07728">
    <property type="entry name" value="AAA_5"/>
    <property type="match status" value="1"/>
</dbReference>
<dbReference type="Proteomes" id="UP000290106">
    <property type="component" value="Unassembled WGS sequence"/>
</dbReference>
<dbReference type="RefSeq" id="WP_129259748.1">
    <property type="nucleotide sequence ID" value="NZ_SDKC01000002.1"/>
</dbReference>
<evidence type="ECO:0000313" key="2">
    <source>
        <dbReference type="EMBL" id="RXS72633.1"/>
    </source>
</evidence>
<dbReference type="Gene3D" id="3.40.50.300">
    <property type="entry name" value="P-loop containing nucleotide triphosphate hydrolases"/>
    <property type="match status" value="1"/>
</dbReference>
<gene>
    <name evidence="2" type="ORF">ETP43_16785</name>
</gene>
<organism evidence="2 3">
    <name type="scientific">Blautia faecicola</name>
    <dbReference type="NCBI Taxonomy" id="2509240"/>
    <lineage>
        <taxon>Bacteria</taxon>
        <taxon>Bacillati</taxon>
        <taxon>Bacillota</taxon>
        <taxon>Clostridia</taxon>
        <taxon>Lachnospirales</taxon>
        <taxon>Lachnospiraceae</taxon>
        <taxon>Blautia</taxon>
    </lineage>
</organism>
<dbReference type="GO" id="GO:0005524">
    <property type="term" value="F:ATP binding"/>
    <property type="evidence" value="ECO:0007669"/>
    <property type="project" value="InterPro"/>
</dbReference>